<dbReference type="InterPro" id="IPR036645">
    <property type="entry name" value="Elafin-like_sf"/>
</dbReference>
<name>A0AAN8X5I6_HALRR</name>
<dbReference type="GO" id="GO:0001558">
    <property type="term" value="P:regulation of cell growth"/>
    <property type="evidence" value="ECO:0007669"/>
    <property type="project" value="TreeGrafter"/>
</dbReference>
<feature type="non-terminal residue" evidence="2">
    <location>
        <position position="1"/>
    </location>
</feature>
<dbReference type="EMBL" id="JAXCGZ010008007">
    <property type="protein sequence ID" value="KAK7078117.1"/>
    <property type="molecule type" value="Genomic_DNA"/>
</dbReference>
<evidence type="ECO:0000259" key="1">
    <source>
        <dbReference type="PROSITE" id="PS51390"/>
    </source>
</evidence>
<dbReference type="Pfam" id="PF00095">
    <property type="entry name" value="WAP"/>
    <property type="match status" value="1"/>
</dbReference>
<dbReference type="AlphaFoldDB" id="A0AAN8X5I6"/>
<evidence type="ECO:0000313" key="3">
    <source>
        <dbReference type="Proteomes" id="UP001381693"/>
    </source>
</evidence>
<dbReference type="InterPro" id="IPR042357">
    <property type="entry name" value="WFDC1"/>
</dbReference>
<sequence length="147" mass="15769">MEGIPVGEALGELKCPPPVTPFYSELCAAPACLHHNHCPPTTACCFNGCVHTCLSQVDDPAVIDWLEDTSVILPILEESAPPKLPIRYEETNLQFAEGGGEAVNLPGGCTISGMQYTQLQDFMKAPSIDDCRCSQGEVVCAIKVFKS</sequence>
<comment type="caution">
    <text evidence="2">The sequence shown here is derived from an EMBL/GenBank/DDBJ whole genome shotgun (WGS) entry which is preliminary data.</text>
</comment>
<dbReference type="InterPro" id="IPR008197">
    <property type="entry name" value="WAP_dom"/>
</dbReference>
<dbReference type="PANTHER" id="PTHR14308:SF0">
    <property type="entry name" value="WAP FOUR-DISULFIDE CORE DOMAIN PROTEIN 1"/>
    <property type="match status" value="1"/>
</dbReference>
<dbReference type="Proteomes" id="UP001381693">
    <property type="component" value="Unassembled WGS sequence"/>
</dbReference>
<dbReference type="SUPFAM" id="SSF57256">
    <property type="entry name" value="Elafin-like"/>
    <property type="match status" value="1"/>
</dbReference>
<dbReference type="PANTHER" id="PTHR14308">
    <property type="entry name" value="WAP FOUR-DISULFIDE CORE DOMAIN PROTEIN 1"/>
    <property type="match status" value="1"/>
</dbReference>
<reference evidence="2 3" key="1">
    <citation type="submission" date="2023-11" db="EMBL/GenBank/DDBJ databases">
        <title>Halocaridina rubra genome assembly.</title>
        <authorList>
            <person name="Smith C."/>
        </authorList>
    </citation>
    <scope>NUCLEOTIDE SEQUENCE [LARGE SCALE GENOMIC DNA]</scope>
    <source>
        <strain evidence="2">EP-1</strain>
        <tissue evidence="2">Whole</tissue>
    </source>
</reference>
<organism evidence="2 3">
    <name type="scientific">Halocaridina rubra</name>
    <name type="common">Hawaiian red shrimp</name>
    <dbReference type="NCBI Taxonomy" id="373956"/>
    <lineage>
        <taxon>Eukaryota</taxon>
        <taxon>Metazoa</taxon>
        <taxon>Ecdysozoa</taxon>
        <taxon>Arthropoda</taxon>
        <taxon>Crustacea</taxon>
        <taxon>Multicrustacea</taxon>
        <taxon>Malacostraca</taxon>
        <taxon>Eumalacostraca</taxon>
        <taxon>Eucarida</taxon>
        <taxon>Decapoda</taxon>
        <taxon>Pleocyemata</taxon>
        <taxon>Caridea</taxon>
        <taxon>Atyoidea</taxon>
        <taxon>Atyidae</taxon>
        <taxon>Halocaridina</taxon>
    </lineage>
</organism>
<dbReference type="PROSITE" id="PS51390">
    <property type="entry name" value="WAP"/>
    <property type="match status" value="1"/>
</dbReference>
<accession>A0AAN8X5I6</accession>
<feature type="domain" description="WAP" evidence="1">
    <location>
        <begin position="6"/>
        <end position="57"/>
    </location>
</feature>
<dbReference type="GO" id="GO:0030414">
    <property type="term" value="F:peptidase inhibitor activity"/>
    <property type="evidence" value="ECO:0007669"/>
    <property type="project" value="InterPro"/>
</dbReference>
<keyword evidence="3" id="KW-1185">Reference proteome</keyword>
<protein>
    <submittedName>
        <fullName evidence="2">WAP four-disulfide core domain protein 1</fullName>
    </submittedName>
</protein>
<dbReference type="GO" id="GO:0005615">
    <property type="term" value="C:extracellular space"/>
    <property type="evidence" value="ECO:0007669"/>
    <property type="project" value="TreeGrafter"/>
</dbReference>
<proteinExistence type="predicted"/>
<gene>
    <name evidence="2" type="primary">WFDC1</name>
    <name evidence="2" type="ORF">SK128_000781</name>
</gene>
<evidence type="ECO:0000313" key="2">
    <source>
        <dbReference type="EMBL" id="KAK7078117.1"/>
    </source>
</evidence>